<evidence type="ECO:0000256" key="1">
    <source>
        <dbReference type="SAM" id="MobiDB-lite"/>
    </source>
</evidence>
<dbReference type="AlphaFoldDB" id="A0A7W6D581"/>
<evidence type="ECO:0000313" key="3">
    <source>
        <dbReference type="Proteomes" id="UP000528964"/>
    </source>
</evidence>
<accession>A0A7W6D581</accession>
<sequence length="69" mass="7345">MPSAAAAFRETSNKLPHGLPEPNDSVAEMRAFLARTRPQSPSEALRLLRSAYPDAPLGARVAACGLARD</sequence>
<organism evidence="2 3">
    <name type="scientific">Hansschlegelia beijingensis</name>
    <dbReference type="NCBI Taxonomy" id="1133344"/>
    <lineage>
        <taxon>Bacteria</taxon>
        <taxon>Pseudomonadati</taxon>
        <taxon>Pseudomonadota</taxon>
        <taxon>Alphaproteobacteria</taxon>
        <taxon>Hyphomicrobiales</taxon>
        <taxon>Methylopilaceae</taxon>
        <taxon>Hansschlegelia</taxon>
    </lineage>
</organism>
<comment type="caution">
    <text evidence="2">The sequence shown here is derived from an EMBL/GenBank/DDBJ whole genome shotgun (WGS) entry which is preliminary data.</text>
</comment>
<protein>
    <submittedName>
        <fullName evidence="2">Uncharacterized protein</fullName>
    </submittedName>
</protein>
<name>A0A7W6D581_9HYPH</name>
<evidence type="ECO:0000313" key="2">
    <source>
        <dbReference type="EMBL" id="MBB3972404.1"/>
    </source>
</evidence>
<keyword evidence="3" id="KW-1185">Reference proteome</keyword>
<dbReference type="EMBL" id="JACIDR010000001">
    <property type="protein sequence ID" value="MBB3972404.1"/>
    <property type="molecule type" value="Genomic_DNA"/>
</dbReference>
<reference evidence="2 3" key="1">
    <citation type="submission" date="2020-08" db="EMBL/GenBank/DDBJ databases">
        <title>Genomic Encyclopedia of Type Strains, Phase IV (KMG-IV): sequencing the most valuable type-strain genomes for metagenomic binning, comparative biology and taxonomic classification.</title>
        <authorList>
            <person name="Goeker M."/>
        </authorList>
    </citation>
    <scope>NUCLEOTIDE SEQUENCE [LARGE SCALE GENOMIC DNA]</scope>
    <source>
        <strain evidence="2 3">DSM 25481</strain>
    </source>
</reference>
<proteinExistence type="predicted"/>
<dbReference type="RefSeq" id="WP_183394182.1">
    <property type="nucleotide sequence ID" value="NZ_JACIDR010000001.1"/>
</dbReference>
<gene>
    <name evidence="2" type="ORF">GGR24_001037</name>
</gene>
<feature type="region of interest" description="Disordered" evidence="1">
    <location>
        <begin position="1"/>
        <end position="23"/>
    </location>
</feature>
<dbReference type="Proteomes" id="UP000528964">
    <property type="component" value="Unassembled WGS sequence"/>
</dbReference>